<protein>
    <recommendedName>
        <fullName evidence="13">DNA polymerase III PolC-type</fullName>
        <shortName evidence="13">PolIII</shortName>
        <ecNumber evidence="13">2.7.7.7</ecNumber>
    </recommendedName>
</protein>
<feature type="domain" description="Exonuclease" evidence="14">
    <location>
        <begin position="417"/>
        <end position="582"/>
    </location>
</feature>
<evidence type="ECO:0000256" key="10">
    <source>
        <dbReference type="ARBA" id="ARBA00022932"/>
    </source>
</evidence>
<keyword evidence="10 13" id="KW-0239">DNA-directed DNA polymerase</keyword>
<dbReference type="Proteomes" id="UP000062160">
    <property type="component" value="Unassembled WGS sequence"/>
</dbReference>
<dbReference type="InterPro" id="IPR004805">
    <property type="entry name" value="DnaE2/DnaE/PolC"/>
</dbReference>
<dbReference type="FunFam" id="3.30.420.10:FF:000045">
    <property type="entry name" value="3'-5' exonuclease DinG"/>
    <property type="match status" value="1"/>
</dbReference>
<dbReference type="CDD" id="cd04484">
    <property type="entry name" value="polC_OBF"/>
    <property type="match status" value="1"/>
</dbReference>
<dbReference type="Pfam" id="PF07733">
    <property type="entry name" value="DNA_pol3_alpha"/>
    <property type="match status" value="2"/>
</dbReference>
<dbReference type="SUPFAM" id="SSF160975">
    <property type="entry name" value="AF1531-like"/>
    <property type="match status" value="1"/>
</dbReference>
<dbReference type="Pfam" id="PF00929">
    <property type="entry name" value="RNase_T"/>
    <property type="match status" value="1"/>
</dbReference>
<keyword evidence="8 13" id="KW-0378">Hydrolase</keyword>
<dbReference type="InterPro" id="IPR006308">
    <property type="entry name" value="Pol_III_a_PolC-type_gram_pos"/>
</dbReference>
<comment type="function">
    <text evidence="11">DNA polymerase III is a complex, multichain enzyme responsible for most of the replicative synthesis in bacteria. This DNA polymerase also exhibits 3' to 5' exonuclease activity. The alpha chain is the DNA polymerase.</text>
</comment>
<accession>A0A0U9I609</accession>
<dbReference type="Gene3D" id="3.30.1900.20">
    <property type="match status" value="2"/>
</dbReference>
<name>A0A0U9I609_9FIRM</name>
<dbReference type="Gene3D" id="1.10.150.700">
    <property type="entry name" value="PolC, middle finger domain"/>
    <property type="match status" value="2"/>
</dbReference>
<dbReference type="Gene3D" id="2.40.50.140">
    <property type="entry name" value="Nucleic acid-binding proteins"/>
    <property type="match status" value="1"/>
</dbReference>
<evidence type="ECO:0000256" key="1">
    <source>
        <dbReference type="ARBA" id="ARBA00003452"/>
    </source>
</evidence>
<keyword evidence="7 13" id="KW-0540">Nuclease</keyword>
<dbReference type="RefSeq" id="WP_083497750.1">
    <property type="nucleotide sequence ID" value="NZ_DF977003.1"/>
</dbReference>
<dbReference type="STRING" id="224999.GCA_001485475_02260"/>
<dbReference type="Pfam" id="PF14579">
    <property type="entry name" value="HHH_6"/>
    <property type="match status" value="1"/>
</dbReference>
<sequence length="1432" mass="162232">MIKIKNIFTEQDLDIFNFEEKKLLDNILLENVTVSKENKDLKLSILAESELTESILSKLKQLIFKHLPATGKIELGFTKLNSQNKFQILITKIWDKLLERVFLKAPAAQMWLLDSYWELDEKRINIYVEPGGAEFLKERKVSSLIEHYLANSGIPLKVSFKEIPSNGRKKDTYDINEEEKEIIESILRQNSERSGYEKSSVDLVSNGVTGQYSSILLGKKIEERPIPIGENITENSNITFMGEIFNIEKRELRNRTLLLTFGLTDYTGSIPVKIFLSEKQKSLEQAIKEGMWVKVRGKIEISKYTQEHELVPLDINIDDKPERVDTSPEKRVELHLHTRYSSMDALCSPESVLKTVKKWGHKAVAFTDHGVLQSFPEVYSVSKKLGIKPIYGVEAYIFDDENPVMAQPPDKMIKDTVFVVTDIETTGLCFDGDEIIEIGAVKVINNEIIDRFSSFVKPKHPVPPNIVNLTGITNEMLESAEPIEKVLPQFIDFLGNAVFVAHNADFDSGFIRRDAERLGLSFKNGVLDTLALARIILSKLKNHRLDTIAKDLNIGMGSHHRAVDDANTAALILKELLGRVNEAGINNLSKINDIYKLQKGTVTLSSYHAIIQVKSNEGLKNLYRLVSMSHLNFFYRHPRIPKSLLKRYRDGLIIGSGCQAGELYQSLLHFDDPAKIERIAEFYDFLEIQPLQNNMFLIDGEYVSGIERLGNINRAICDLGKKLNKPVVMTGDVHFLNPQDEIFRKILLNAQGFQDADKESKLYLRTTDEMLNECQYLGEKTAYEVVVENPNIIANEIADDIVPFPEGLYPPKIDGAEEEIIEMTYRQAKQIYGEELPQIVEDRLKHELDSIVNNGYAVIYLIAHKLVKKSMEDGYLVGSRGSVGSSLVATMCQITEVNPLPPHYICPKCKLSIFEEDKNDITGPDLPDINCPKCGTPMRKEGFNIPFEVFMGFEGDKIPDIDLNFSGEYQSKAHKYVEELFGEHHVFRAGTISTVAQKTAFGFVRAYLEEKNVQLPNIELTRLSEGITGVKRTTGQHPGGIIVVPKDKEIFEFTPIQHPADDKGSGVITTHFEYHSISDRLLKLDLLGHDDPTVIKMLEEETGVNVRKIPLDDPATLKIFSSLESLGLDPKVLGTTVGTLGVPEFGTKFVRQMLEDTRPTTFSELVRISGLSHGTDVWLNNAQNIIKSRIATLKDVIATRDDIMIYLINNGVNAKIAFSIMEDVRKGRGLKPEYEKILSENKNVNSWFIDSCKKIRYLFPKAHAVAYVIMAFRIAYFKVHYPEAFYATYFTVKADDFDAELILQGPKKIREKMAEIERNEKEATAKEKNLFTILEVANEMYARGIQFAQIDLYKSDVKRFKITEAGILPPLKSLQGLGITAAQNIERERRKGRFTSIDDLQRRARITKNVVQILRQNGVLANLQETDQISLF</sequence>
<dbReference type="GO" id="GO:0003887">
    <property type="term" value="F:DNA-directed DNA polymerase activity"/>
    <property type="evidence" value="ECO:0007669"/>
    <property type="project" value="UniProtKB-UniRule"/>
</dbReference>
<dbReference type="InterPro" id="IPR004365">
    <property type="entry name" value="NA-bd_OB_tRNA"/>
</dbReference>
<evidence type="ECO:0000256" key="2">
    <source>
        <dbReference type="ARBA" id="ARBA00004496"/>
    </source>
</evidence>
<dbReference type="InterPro" id="IPR040982">
    <property type="entry name" value="DNA_pol3_finger"/>
</dbReference>
<dbReference type="GO" id="GO:0008408">
    <property type="term" value="F:3'-5' exonuclease activity"/>
    <property type="evidence" value="ECO:0007669"/>
    <property type="project" value="UniProtKB-UniRule"/>
</dbReference>
<dbReference type="InterPro" id="IPR012337">
    <property type="entry name" value="RNaseH-like_sf"/>
</dbReference>
<reference evidence="16" key="1">
    <citation type="journal article" date="2016" name="Genome Announc.">
        <title>Draft Genome Sequence of the Syntrophic Lactate-Degrading Bacterium Tepidanaerobacter syntrophicus JLT.</title>
        <authorList>
            <person name="Matsuura N."/>
            <person name="Ohashi A."/>
            <person name="Tourlousse D.M."/>
            <person name="Sekiguchi Y."/>
        </authorList>
    </citation>
    <scope>NUCLEOTIDE SEQUENCE [LARGE SCALE GENOMIC DNA]</scope>
    <source>
        <strain evidence="16">JL</strain>
    </source>
</reference>
<evidence type="ECO:0000256" key="9">
    <source>
        <dbReference type="ARBA" id="ARBA00022839"/>
    </source>
</evidence>
<dbReference type="EMBL" id="DF977003">
    <property type="protein sequence ID" value="GAQ26216.1"/>
    <property type="molecule type" value="Genomic_DNA"/>
</dbReference>
<dbReference type="InterPro" id="IPR013520">
    <property type="entry name" value="Ribonucl_H"/>
</dbReference>
<dbReference type="PANTHER" id="PTHR32294">
    <property type="entry name" value="DNA POLYMERASE III SUBUNIT ALPHA"/>
    <property type="match status" value="1"/>
</dbReference>
<dbReference type="InterPro" id="IPR004013">
    <property type="entry name" value="PHP_dom"/>
</dbReference>
<evidence type="ECO:0000313" key="16">
    <source>
        <dbReference type="EMBL" id="GAQ26216.1"/>
    </source>
</evidence>
<dbReference type="Gene3D" id="3.20.20.140">
    <property type="entry name" value="Metal-dependent hydrolases"/>
    <property type="match status" value="2"/>
</dbReference>
<keyword evidence="3 13" id="KW-0963">Cytoplasm</keyword>
<evidence type="ECO:0000313" key="17">
    <source>
        <dbReference type="Proteomes" id="UP000062160"/>
    </source>
</evidence>
<dbReference type="InterPro" id="IPR044923">
    <property type="entry name" value="PolC_middle_finger_sf"/>
</dbReference>
<keyword evidence="4 13" id="KW-0808">Transferase</keyword>
<dbReference type="HAMAP" id="MF_00356">
    <property type="entry name" value="DNApol_PolC"/>
    <property type="match status" value="1"/>
</dbReference>
<dbReference type="Pfam" id="PF02811">
    <property type="entry name" value="PHP"/>
    <property type="match status" value="1"/>
</dbReference>
<dbReference type="NCBIfam" id="TIGR00573">
    <property type="entry name" value="dnaq"/>
    <property type="match status" value="1"/>
</dbReference>
<dbReference type="CDD" id="cd06127">
    <property type="entry name" value="DEDDh"/>
    <property type="match status" value="1"/>
</dbReference>
<dbReference type="InterPro" id="IPR029460">
    <property type="entry name" value="DNAPol_HHH"/>
</dbReference>
<dbReference type="SUPFAM" id="SSF50249">
    <property type="entry name" value="Nucleic acid-binding proteins"/>
    <property type="match status" value="1"/>
</dbReference>
<evidence type="ECO:0000259" key="14">
    <source>
        <dbReference type="SMART" id="SM00479"/>
    </source>
</evidence>
<dbReference type="Pfam" id="PF17657">
    <property type="entry name" value="DNA_pol3_finger"/>
    <property type="match status" value="1"/>
</dbReference>
<dbReference type="NCBIfam" id="TIGR01405">
    <property type="entry name" value="polC_Gram_pos"/>
    <property type="match status" value="1"/>
</dbReference>
<comment type="catalytic activity">
    <reaction evidence="12 13">
        <text>DNA(n) + a 2'-deoxyribonucleoside 5'-triphosphate = DNA(n+1) + diphosphate</text>
        <dbReference type="Rhea" id="RHEA:22508"/>
        <dbReference type="Rhea" id="RHEA-COMP:17339"/>
        <dbReference type="Rhea" id="RHEA-COMP:17340"/>
        <dbReference type="ChEBI" id="CHEBI:33019"/>
        <dbReference type="ChEBI" id="CHEBI:61560"/>
        <dbReference type="ChEBI" id="CHEBI:173112"/>
        <dbReference type="EC" id="2.7.7.7"/>
    </reaction>
</comment>
<organism evidence="16">
    <name type="scientific">Tepidanaerobacter syntrophicus</name>
    <dbReference type="NCBI Taxonomy" id="224999"/>
    <lineage>
        <taxon>Bacteria</taxon>
        <taxon>Bacillati</taxon>
        <taxon>Bacillota</taxon>
        <taxon>Clostridia</taxon>
        <taxon>Thermosediminibacterales</taxon>
        <taxon>Tepidanaerobacteraceae</taxon>
        <taxon>Tepidanaerobacter</taxon>
    </lineage>
</organism>
<dbReference type="GO" id="GO:0006261">
    <property type="term" value="P:DNA-templated DNA replication"/>
    <property type="evidence" value="ECO:0007669"/>
    <property type="project" value="UniProtKB-UniRule"/>
</dbReference>
<comment type="subcellular location">
    <subcellularLocation>
        <location evidence="2 13">Cytoplasm</location>
    </subcellularLocation>
</comment>
<comment type="function">
    <text evidence="1 13">Required for replicative DNA synthesis. This DNA polymerase also exhibits 3' to 5' exonuclease activity.</text>
</comment>
<evidence type="ECO:0000256" key="6">
    <source>
        <dbReference type="ARBA" id="ARBA00022705"/>
    </source>
</evidence>
<dbReference type="Gene3D" id="1.10.150.870">
    <property type="match status" value="1"/>
</dbReference>
<evidence type="ECO:0000256" key="5">
    <source>
        <dbReference type="ARBA" id="ARBA00022695"/>
    </source>
</evidence>
<dbReference type="InterPro" id="IPR012340">
    <property type="entry name" value="NA-bd_OB-fold"/>
</dbReference>
<keyword evidence="5 13" id="KW-0548">Nucleotidyltransferase</keyword>
<dbReference type="SUPFAM" id="SSF53098">
    <property type="entry name" value="Ribonuclease H-like"/>
    <property type="match status" value="1"/>
</dbReference>
<dbReference type="NCBIfam" id="NF001688">
    <property type="entry name" value="PRK00448.1"/>
    <property type="match status" value="1"/>
</dbReference>
<proteinExistence type="inferred from homology"/>
<keyword evidence="17" id="KW-1185">Reference proteome</keyword>
<comment type="similarity">
    <text evidence="13">Belongs to the DNA polymerase type-C family. PolC subfamily.</text>
</comment>
<dbReference type="SMART" id="SM00481">
    <property type="entry name" value="POLIIIAc"/>
    <property type="match status" value="1"/>
</dbReference>
<dbReference type="InterPro" id="IPR011708">
    <property type="entry name" value="DNA_pol3_alpha_NTPase_dom"/>
</dbReference>
<keyword evidence="6 13" id="KW-0235">DNA replication</keyword>
<evidence type="ECO:0000256" key="12">
    <source>
        <dbReference type="ARBA" id="ARBA00049244"/>
    </source>
</evidence>
<evidence type="ECO:0000256" key="3">
    <source>
        <dbReference type="ARBA" id="ARBA00022490"/>
    </source>
</evidence>
<evidence type="ECO:0000256" key="11">
    <source>
        <dbReference type="ARBA" id="ARBA00025611"/>
    </source>
</evidence>
<evidence type="ECO:0000259" key="15">
    <source>
        <dbReference type="SMART" id="SM00481"/>
    </source>
</evidence>
<dbReference type="SMART" id="SM00479">
    <property type="entry name" value="EXOIII"/>
    <property type="match status" value="1"/>
</dbReference>
<gene>
    <name evidence="13" type="primary">polC</name>
    <name evidence="16" type="ORF">TSYNT_9480</name>
</gene>
<dbReference type="GO" id="GO:0003677">
    <property type="term" value="F:DNA binding"/>
    <property type="evidence" value="ECO:0007669"/>
    <property type="project" value="UniProtKB-UniRule"/>
</dbReference>
<dbReference type="GO" id="GO:0005737">
    <property type="term" value="C:cytoplasm"/>
    <property type="evidence" value="ECO:0007669"/>
    <property type="project" value="UniProtKB-SubCell"/>
</dbReference>
<dbReference type="Pfam" id="PF01336">
    <property type="entry name" value="tRNA_anti-codon"/>
    <property type="match status" value="1"/>
</dbReference>
<dbReference type="EC" id="2.7.7.7" evidence="13"/>
<dbReference type="Gene3D" id="3.30.420.10">
    <property type="entry name" value="Ribonuclease H-like superfamily/Ribonuclease H"/>
    <property type="match status" value="1"/>
</dbReference>
<evidence type="ECO:0000256" key="7">
    <source>
        <dbReference type="ARBA" id="ARBA00022722"/>
    </source>
</evidence>
<dbReference type="InterPro" id="IPR006054">
    <property type="entry name" value="DnaQ"/>
</dbReference>
<evidence type="ECO:0000256" key="13">
    <source>
        <dbReference type="HAMAP-Rule" id="MF_00356"/>
    </source>
</evidence>
<keyword evidence="9 13" id="KW-0269">Exonuclease</keyword>
<evidence type="ECO:0000256" key="4">
    <source>
        <dbReference type="ARBA" id="ARBA00022679"/>
    </source>
</evidence>
<feature type="domain" description="Polymerase/histidinol phosphatase N-terminal" evidence="15">
    <location>
        <begin position="332"/>
        <end position="399"/>
    </location>
</feature>
<dbReference type="CDD" id="cd07435">
    <property type="entry name" value="PHP_PolIIIA_POLC"/>
    <property type="match status" value="1"/>
</dbReference>
<dbReference type="InterPro" id="IPR036397">
    <property type="entry name" value="RNaseH_sf"/>
</dbReference>
<dbReference type="PANTHER" id="PTHR32294:SF5">
    <property type="entry name" value="DNA POLYMERASE III POLC-TYPE"/>
    <property type="match status" value="1"/>
</dbReference>
<dbReference type="InterPro" id="IPR003141">
    <property type="entry name" value="Pol/His_phosphatase_N"/>
</dbReference>
<evidence type="ECO:0000256" key="8">
    <source>
        <dbReference type="ARBA" id="ARBA00022801"/>
    </source>
</evidence>